<dbReference type="AlphaFoldDB" id="C4WQJ9"/>
<dbReference type="HOGENOM" id="CLU_3366148_0_0_5"/>
<gene>
    <name evidence="1" type="ORF">OINT_2001739</name>
</gene>
<evidence type="ECO:0000313" key="1">
    <source>
        <dbReference type="EMBL" id="EEQ94508.1"/>
    </source>
</evidence>
<protein>
    <submittedName>
        <fullName evidence="1">Uncharacterized protein</fullName>
    </submittedName>
</protein>
<reference evidence="1 2" key="1">
    <citation type="submission" date="2009-05" db="EMBL/GenBank/DDBJ databases">
        <authorList>
            <person name="Setubal J.C."/>
            <person name="Boyle S."/>
            <person name="Crasta O.R."/>
            <person name="Gillespie J.J."/>
            <person name="Kenyon R.W."/>
            <person name="Lu J."/>
            <person name="Mane S."/>
            <person name="Nagrani S."/>
            <person name="Shallom J.M."/>
            <person name="Shallom S."/>
            <person name="Shukla M."/>
            <person name="Snyder E.E."/>
            <person name="Sobral B.W."/>
            <person name="Wattam A.R."/>
            <person name="Will R."/>
            <person name="Williams K."/>
            <person name="Yoo H."/>
            <person name="Munk C."/>
            <person name="Tapia R."/>
            <person name="Green L."/>
            <person name="Rogers Y."/>
            <person name="Detter J.C."/>
            <person name="Bruce D."/>
            <person name="Brettin T.S."/>
            <person name="Tsolis R."/>
        </authorList>
    </citation>
    <scope>NUCLEOTIDE SEQUENCE [LARGE SCALE GENOMIC DNA]</scope>
    <source>
        <strain evidence="1 2">LMG 3301</strain>
    </source>
</reference>
<name>C4WQJ9_9HYPH</name>
<proteinExistence type="predicted"/>
<evidence type="ECO:0000313" key="2">
    <source>
        <dbReference type="Proteomes" id="UP000004386"/>
    </source>
</evidence>
<dbReference type="Proteomes" id="UP000004386">
    <property type="component" value="Unassembled WGS sequence"/>
</dbReference>
<organism evidence="1 2">
    <name type="scientific">Brucella intermedia LMG 3301</name>
    <dbReference type="NCBI Taxonomy" id="641118"/>
    <lineage>
        <taxon>Bacteria</taxon>
        <taxon>Pseudomonadati</taxon>
        <taxon>Pseudomonadota</taxon>
        <taxon>Alphaproteobacteria</taxon>
        <taxon>Hyphomicrobiales</taxon>
        <taxon>Brucellaceae</taxon>
        <taxon>Brucella/Ochrobactrum group</taxon>
        <taxon>Brucella</taxon>
    </lineage>
</organism>
<accession>C4WQJ9</accession>
<sequence>MAIAAYGIVGCDLNGRNGGANKTRSDVSRSICAGK</sequence>
<comment type="caution">
    <text evidence="1">The sequence shown here is derived from an EMBL/GenBank/DDBJ whole genome shotgun (WGS) entry which is preliminary data.</text>
</comment>
<dbReference type="EMBL" id="ACQA01000002">
    <property type="protein sequence ID" value="EEQ94508.1"/>
    <property type="molecule type" value="Genomic_DNA"/>
</dbReference>